<accession>A0A9X1I1Y2</accession>
<protein>
    <submittedName>
        <fullName evidence="2">Uncharacterized protein</fullName>
    </submittedName>
</protein>
<keyword evidence="1" id="KW-0472">Membrane</keyword>
<dbReference type="Proteomes" id="UP001139199">
    <property type="component" value="Unassembled WGS sequence"/>
</dbReference>
<keyword evidence="3" id="KW-1185">Reference proteome</keyword>
<sequence length="141" mass="16594">MFQTKIGFLKAVIYYGILILPIPLLIMEFKANRNLSEPILRKLIPILTIIGLIYLNPLNILFNVATWKTKTIELINENKRSHKVEFQMKDIGALGYAKRKAEVYYLTKYFYVVLSENYDDRNFIGTDWKRVNQNLNEFGLK</sequence>
<dbReference type="AlphaFoldDB" id="A0A9X1I1Y2"/>
<keyword evidence="1" id="KW-0812">Transmembrane</keyword>
<feature type="transmembrane region" description="Helical" evidence="1">
    <location>
        <begin position="43"/>
        <end position="62"/>
    </location>
</feature>
<proteinExistence type="predicted"/>
<organism evidence="2 3">
    <name type="scientific">Neotamlana laminarinivorans</name>
    <dbReference type="NCBI Taxonomy" id="2883124"/>
    <lineage>
        <taxon>Bacteria</taxon>
        <taxon>Pseudomonadati</taxon>
        <taxon>Bacteroidota</taxon>
        <taxon>Flavobacteriia</taxon>
        <taxon>Flavobacteriales</taxon>
        <taxon>Flavobacteriaceae</taxon>
        <taxon>Neotamlana</taxon>
    </lineage>
</organism>
<evidence type="ECO:0000313" key="3">
    <source>
        <dbReference type="Proteomes" id="UP001139199"/>
    </source>
</evidence>
<evidence type="ECO:0000256" key="1">
    <source>
        <dbReference type="SAM" id="Phobius"/>
    </source>
</evidence>
<reference evidence="2" key="1">
    <citation type="submission" date="2021-10" db="EMBL/GenBank/DDBJ databases">
        <title>Tamlana sargassums sp. nov., and Tamlana laminarinivorans sp. nov., two new bacteria isolated from the brown alga.</title>
        <authorList>
            <person name="Li J."/>
        </authorList>
    </citation>
    <scope>NUCLEOTIDE SEQUENCE</scope>
    <source>
        <strain evidence="2">PT2-4</strain>
    </source>
</reference>
<name>A0A9X1I1Y2_9FLAO</name>
<evidence type="ECO:0000313" key="2">
    <source>
        <dbReference type="EMBL" id="MCB4800299.1"/>
    </source>
</evidence>
<dbReference type="EMBL" id="JAJAPW010000014">
    <property type="protein sequence ID" value="MCB4800299.1"/>
    <property type="molecule type" value="Genomic_DNA"/>
</dbReference>
<feature type="transmembrane region" description="Helical" evidence="1">
    <location>
        <begin position="12"/>
        <end position="31"/>
    </location>
</feature>
<comment type="caution">
    <text evidence="2">The sequence shown here is derived from an EMBL/GenBank/DDBJ whole genome shotgun (WGS) entry which is preliminary data.</text>
</comment>
<gene>
    <name evidence="2" type="ORF">LG649_15715</name>
</gene>
<keyword evidence="1" id="KW-1133">Transmembrane helix</keyword>